<dbReference type="Proteomes" id="UP000887116">
    <property type="component" value="Unassembled WGS sequence"/>
</dbReference>
<dbReference type="Gene3D" id="3.30.70.270">
    <property type="match status" value="1"/>
</dbReference>
<dbReference type="GO" id="GO:0071897">
    <property type="term" value="P:DNA biosynthetic process"/>
    <property type="evidence" value="ECO:0007669"/>
    <property type="project" value="UniProtKB-ARBA"/>
</dbReference>
<evidence type="ECO:0000256" key="2">
    <source>
        <dbReference type="SAM" id="MobiDB-lite"/>
    </source>
</evidence>
<dbReference type="InterPro" id="IPR021109">
    <property type="entry name" value="Peptidase_aspartic_dom_sf"/>
</dbReference>
<dbReference type="SUPFAM" id="SSF56672">
    <property type="entry name" value="DNA/RNA polymerases"/>
    <property type="match status" value="1"/>
</dbReference>
<dbReference type="InterPro" id="IPR043128">
    <property type="entry name" value="Rev_trsase/Diguanyl_cyclase"/>
</dbReference>
<protein>
    <submittedName>
        <fullName evidence="3">Integrase catalytic domain-containing protein</fullName>
    </submittedName>
</protein>
<keyword evidence="4" id="KW-1185">Reference proteome</keyword>
<keyword evidence="1" id="KW-0175">Coiled coil</keyword>
<dbReference type="Gene3D" id="2.40.70.10">
    <property type="entry name" value="Acid Proteases"/>
    <property type="match status" value="1"/>
</dbReference>
<dbReference type="AlphaFoldDB" id="A0A8X6FI32"/>
<dbReference type="PANTHER" id="PTHR47331:SF1">
    <property type="entry name" value="GAG-LIKE PROTEIN"/>
    <property type="match status" value="1"/>
</dbReference>
<evidence type="ECO:0000313" key="3">
    <source>
        <dbReference type="EMBL" id="GFQ80232.1"/>
    </source>
</evidence>
<dbReference type="InterPro" id="IPR043502">
    <property type="entry name" value="DNA/RNA_pol_sf"/>
</dbReference>
<sequence length="713" mass="81424">MDKLNRSKRAFKGTITKLETFVEESRNHTPTKLDIKLNRVQEMNRKIDELKDQYYETKDISDAELAEIEADLQEMEDRLEDLEERHKVKDCKSKNSCSVCKKRHHTSLHIFEAIPSPRQTTLANELHPPAEDQRSTPSEHCNTFANSSKEKKKNVLLPTAIVHIKGGDGQLFPCKAILDSGSHLSFIRQRLANKLTLKKEKINASVSGLGEIALKVKQKVNAVIQSKNGGFSTALDLLIVPFITTTSIHRMDTSEIKIPSNIDLADKDFGIPGEIDLLIGCELFFELLRPNQLRSPCEKGLFQETVFGYIVVGSSDKFEENSYCGLAINSEINSDSLNQQLRAFWEIETVDGSSKEYSLEEEICETQYQTTHYRNEEGRYVVQLPFKKDPNCLGNSRFLAEIRLNQLWKKLSKNNELQTLYKSFLQEYMDLKHMQLVVDPLETNISYFLPHHGVFRPDSKTTTLRVVFNASSKTTSGLSLNDILYKGEILQQDLFSILLRFRQHTFVFTTDISKMFRQILINPDHRDLQMILWKDTADGPVKTYKLNTVTYGTTCAPYLATRTIQQLARDEGENYPLAAAVTITDIYMDDILTGSSDFQEFQLLQSELIGLFKKAGMSLHKWCSNTPEILTSIPKEEQSWDFHCQSFIKNCRNPSVKRSGQLHYSEVNEAELWLIKNLQTTAFKEEIDALAKGGCISKKELMRTLNQDGGDYC</sequence>
<name>A0A8X6FI32_TRICU</name>
<accession>A0A8X6FI32</accession>
<dbReference type="EMBL" id="BMAO01002361">
    <property type="protein sequence ID" value="GFQ80232.1"/>
    <property type="molecule type" value="Genomic_DNA"/>
</dbReference>
<dbReference type="OrthoDB" id="6430004at2759"/>
<comment type="caution">
    <text evidence="3">The sequence shown here is derived from an EMBL/GenBank/DDBJ whole genome shotgun (WGS) entry which is preliminary data.</text>
</comment>
<dbReference type="PANTHER" id="PTHR47331">
    <property type="entry name" value="PHD-TYPE DOMAIN-CONTAINING PROTEIN"/>
    <property type="match status" value="1"/>
</dbReference>
<feature type="region of interest" description="Disordered" evidence="2">
    <location>
        <begin position="127"/>
        <end position="147"/>
    </location>
</feature>
<evidence type="ECO:0000256" key="1">
    <source>
        <dbReference type="SAM" id="Coils"/>
    </source>
</evidence>
<proteinExistence type="predicted"/>
<feature type="compositionally biased region" description="Polar residues" evidence="2">
    <location>
        <begin position="135"/>
        <end position="147"/>
    </location>
</feature>
<organism evidence="3 4">
    <name type="scientific">Trichonephila clavata</name>
    <name type="common">Joro spider</name>
    <name type="synonym">Nephila clavata</name>
    <dbReference type="NCBI Taxonomy" id="2740835"/>
    <lineage>
        <taxon>Eukaryota</taxon>
        <taxon>Metazoa</taxon>
        <taxon>Ecdysozoa</taxon>
        <taxon>Arthropoda</taxon>
        <taxon>Chelicerata</taxon>
        <taxon>Arachnida</taxon>
        <taxon>Araneae</taxon>
        <taxon>Araneomorphae</taxon>
        <taxon>Entelegynae</taxon>
        <taxon>Araneoidea</taxon>
        <taxon>Nephilidae</taxon>
        <taxon>Trichonephila</taxon>
    </lineage>
</organism>
<feature type="coiled-coil region" evidence="1">
    <location>
        <begin position="33"/>
        <end position="92"/>
    </location>
</feature>
<gene>
    <name evidence="3" type="primary">AVEN_266307_1</name>
    <name evidence="3" type="ORF">TNCT_262441</name>
</gene>
<dbReference type="Gene3D" id="3.10.10.10">
    <property type="entry name" value="HIV Type 1 Reverse Transcriptase, subunit A, domain 1"/>
    <property type="match status" value="1"/>
</dbReference>
<dbReference type="CDD" id="cd01644">
    <property type="entry name" value="RT_pepA17"/>
    <property type="match status" value="1"/>
</dbReference>
<reference evidence="3" key="1">
    <citation type="submission" date="2020-07" db="EMBL/GenBank/DDBJ databases">
        <title>Multicomponent nature underlies the extraordinary mechanical properties of spider dragline silk.</title>
        <authorList>
            <person name="Kono N."/>
            <person name="Nakamura H."/>
            <person name="Mori M."/>
            <person name="Yoshida Y."/>
            <person name="Ohtoshi R."/>
            <person name="Malay A.D."/>
            <person name="Moran D.A.P."/>
            <person name="Tomita M."/>
            <person name="Numata K."/>
            <person name="Arakawa K."/>
        </authorList>
    </citation>
    <scope>NUCLEOTIDE SEQUENCE</scope>
</reference>
<evidence type="ECO:0000313" key="4">
    <source>
        <dbReference type="Proteomes" id="UP000887116"/>
    </source>
</evidence>